<keyword evidence="1" id="KW-0812">Transmembrane</keyword>
<accession>A0A4Z0R4S9</accession>
<proteinExistence type="predicted"/>
<dbReference type="OrthoDB" id="282886at2"/>
<dbReference type="Proteomes" id="UP000298460">
    <property type="component" value="Unassembled WGS sequence"/>
</dbReference>
<dbReference type="RefSeq" id="WP_135548428.1">
    <property type="nucleotide sequence ID" value="NZ_SPQQ01000005.1"/>
</dbReference>
<keyword evidence="3" id="KW-1185">Reference proteome</keyword>
<dbReference type="EMBL" id="SPQQ01000005">
    <property type="protein sequence ID" value="TGE37345.1"/>
    <property type="molecule type" value="Genomic_DNA"/>
</dbReference>
<evidence type="ECO:0000256" key="1">
    <source>
        <dbReference type="SAM" id="Phobius"/>
    </source>
</evidence>
<sequence length="133" mass="14877">MFMDNGPPNFLFSVAPIIFFVVFFLVFGIIIFGIVKSIGQWKYNNSQPILSVIAKVTAKRPHSTSSIHNGAGETGMHHVHSSTTYFVTFEVESGDRMEFMVNGSEYGQLAEDDIGKLNFQGTRYLSFLRSNAQ</sequence>
<dbReference type="InterPro" id="IPR019635">
    <property type="entry name" value="DUF2500"/>
</dbReference>
<gene>
    <name evidence="2" type="ORF">E4K67_16025</name>
</gene>
<dbReference type="Gene3D" id="2.40.50.660">
    <property type="match status" value="1"/>
</dbReference>
<protein>
    <submittedName>
        <fullName evidence="2">DUF2500 domain-containing protein</fullName>
    </submittedName>
</protein>
<keyword evidence="1" id="KW-1133">Transmembrane helix</keyword>
<keyword evidence="1" id="KW-0472">Membrane</keyword>
<organism evidence="2 3">
    <name type="scientific">Desulfosporosinus fructosivorans</name>
    <dbReference type="NCBI Taxonomy" id="2018669"/>
    <lineage>
        <taxon>Bacteria</taxon>
        <taxon>Bacillati</taxon>
        <taxon>Bacillota</taxon>
        <taxon>Clostridia</taxon>
        <taxon>Eubacteriales</taxon>
        <taxon>Desulfitobacteriaceae</taxon>
        <taxon>Desulfosporosinus</taxon>
    </lineage>
</organism>
<comment type="caution">
    <text evidence="2">The sequence shown here is derived from an EMBL/GenBank/DDBJ whole genome shotgun (WGS) entry which is preliminary data.</text>
</comment>
<evidence type="ECO:0000313" key="2">
    <source>
        <dbReference type="EMBL" id="TGE37345.1"/>
    </source>
</evidence>
<reference evidence="2 3" key="1">
    <citation type="submission" date="2019-03" db="EMBL/GenBank/DDBJ databases">
        <title>Draft Genome Sequence of Desulfosporosinus fructosivorans Strain 63.6F, Isolated from Marine Sediment in the Baltic Sea.</title>
        <authorList>
            <person name="Hausmann B."/>
            <person name="Vandieken V."/>
            <person name="Pjevac P."/>
            <person name="Schreck K."/>
            <person name="Herbold C.W."/>
            <person name="Loy A."/>
        </authorList>
    </citation>
    <scope>NUCLEOTIDE SEQUENCE [LARGE SCALE GENOMIC DNA]</scope>
    <source>
        <strain evidence="2 3">63.6F</strain>
    </source>
</reference>
<name>A0A4Z0R4S9_9FIRM</name>
<dbReference type="AlphaFoldDB" id="A0A4Z0R4S9"/>
<dbReference type="Pfam" id="PF10694">
    <property type="entry name" value="DUF2500"/>
    <property type="match status" value="1"/>
</dbReference>
<feature type="transmembrane region" description="Helical" evidence="1">
    <location>
        <begin position="12"/>
        <end position="35"/>
    </location>
</feature>
<evidence type="ECO:0000313" key="3">
    <source>
        <dbReference type="Proteomes" id="UP000298460"/>
    </source>
</evidence>